<dbReference type="EMBL" id="DS238760">
    <property type="protein sequence ID" value="EDP36154.1"/>
    <property type="molecule type" value="Genomic_DNA"/>
</dbReference>
<protein>
    <submittedName>
        <fullName evidence="1">Uncharacterized protein</fullName>
    </submittedName>
</protein>
<reference evidence="1" key="1">
    <citation type="journal article" date="2007" name="Science">
        <title>Draft genome of the filarial nematode parasite Brugia malayi.</title>
        <authorList>
            <person name="Ghedin E."/>
            <person name="Wang S."/>
            <person name="Spiro D."/>
            <person name="Caler E."/>
            <person name="Zhao Q."/>
            <person name="Crabtree J."/>
            <person name="Allen J.E."/>
            <person name="Delcher A.L."/>
            <person name="Guiliano D.B."/>
            <person name="Miranda-Saavedra D."/>
            <person name="Angiuoli S.V."/>
            <person name="Creasy T."/>
            <person name="Amedeo P."/>
            <person name="Haas B."/>
            <person name="El-Sayed N.M."/>
            <person name="Wortman J.R."/>
            <person name="Feldblyum T."/>
            <person name="Tallon L."/>
            <person name="Schatz M."/>
            <person name="Shumway M."/>
            <person name="Koo H."/>
            <person name="Salzberg S.L."/>
            <person name="Schobel S."/>
            <person name="Pertea M."/>
            <person name="Pop M."/>
            <person name="White O."/>
            <person name="Barton G.J."/>
            <person name="Carlow C.K."/>
            <person name="Crawford M.J."/>
            <person name="Daub J."/>
            <person name="Dimmic M.W."/>
            <person name="Estes C.F."/>
            <person name="Foster J.M."/>
            <person name="Ganatra M."/>
            <person name="Gregory W.F."/>
            <person name="Johnson N.M."/>
            <person name="Jin J."/>
            <person name="Komuniecki R."/>
            <person name="Korf I."/>
            <person name="Kumar S."/>
            <person name="Laney S."/>
            <person name="Li B.W."/>
            <person name="Li W."/>
            <person name="Lindblom T.H."/>
            <person name="Lustigman S."/>
            <person name="Ma D."/>
            <person name="Maina C.V."/>
            <person name="Martin D.M."/>
            <person name="McCarter J.P."/>
            <person name="McReynolds L."/>
            <person name="Mitreva M."/>
            <person name="Nutman T.B."/>
            <person name="Parkinson J."/>
            <person name="Peregrin-Alvarez J.M."/>
            <person name="Poole C."/>
            <person name="Ren Q."/>
            <person name="Saunders L."/>
            <person name="Sluder A.E."/>
            <person name="Smith K."/>
            <person name="Stanke M."/>
            <person name="Unnasch T.R."/>
            <person name="Ware J."/>
            <person name="Wei A.D."/>
            <person name="Weil G."/>
            <person name="Williams D.J."/>
            <person name="Zhang Y."/>
            <person name="Williams S.A."/>
            <person name="Fraser-Liggett C."/>
            <person name="Slatko B."/>
            <person name="Blaxter M.L."/>
            <person name="Scott A.L."/>
        </authorList>
    </citation>
    <scope>NUCLEOTIDE SEQUENCE [LARGE SCALE GENOMIC DNA]</scope>
</reference>
<gene>
    <name evidence="1" type="ORF">Bm1_17710</name>
</gene>
<dbReference type="AlphaFoldDB" id="A8P6K3"/>
<sequence>MADDIKSKGKFFSFFFPAF</sequence>
<organism evidence="1">
    <name type="scientific">Brugia malayi</name>
    <name type="common">Filarial nematode worm</name>
    <dbReference type="NCBI Taxonomy" id="6279"/>
    <lineage>
        <taxon>Eukaryota</taxon>
        <taxon>Metazoa</taxon>
        <taxon>Ecdysozoa</taxon>
        <taxon>Nematoda</taxon>
        <taxon>Chromadorea</taxon>
        <taxon>Rhabditida</taxon>
        <taxon>Spirurina</taxon>
        <taxon>Spiruromorpha</taxon>
        <taxon>Filarioidea</taxon>
        <taxon>Onchocercidae</taxon>
        <taxon>Brugia</taxon>
    </lineage>
</organism>
<name>A8P6K3_BRUMA</name>
<proteinExistence type="predicted"/>
<accession>A8P6K3</accession>
<evidence type="ECO:0000313" key="1">
    <source>
        <dbReference type="EMBL" id="EDP36154.1"/>
    </source>
</evidence>